<protein>
    <submittedName>
        <fullName evidence="1">Uncharacterized protein</fullName>
    </submittedName>
</protein>
<sequence>MCTQATGDSQTTNSLKADLEEQLPDLTRFYKNRARDSDVIKKCKTMLIAGYSPQKTALLLRLPIEKVVDIYNNTYNPKCRRFANRNSYQDAKLALTMFHQGESLADICDALGGLHLYTVVLSLRQNGIAEFAIEQRLPPEGDPLLIEYQRVCKRKSTSRYRAIQINPVQRVNVAQAPTA</sequence>
<gene>
    <name evidence="1" type="ORF">ETF13_27205</name>
</gene>
<reference evidence="1" key="1">
    <citation type="submission" date="2019-01" db="EMBL/GenBank/DDBJ databases">
        <authorList>
            <person name="Lista F."/>
            <person name="Anselmo A."/>
        </authorList>
    </citation>
    <scope>NUCLEOTIDE SEQUENCE</scope>
    <source>
        <strain evidence="1">3S</strain>
    </source>
</reference>
<dbReference type="AlphaFoldDB" id="A0A483LZU4"/>
<evidence type="ECO:0000313" key="1">
    <source>
        <dbReference type="EMBL" id="TCX80681.1"/>
    </source>
</evidence>
<organism evidence="1">
    <name type="scientific">Klebsiella pneumoniae</name>
    <dbReference type="NCBI Taxonomy" id="573"/>
    <lineage>
        <taxon>Bacteria</taxon>
        <taxon>Pseudomonadati</taxon>
        <taxon>Pseudomonadota</taxon>
        <taxon>Gammaproteobacteria</taxon>
        <taxon>Enterobacterales</taxon>
        <taxon>Enterobacteriaceae</taxon>
        <taxon>Klebsiella/Raoultella group</taxon>
        <taxon>Klebsiella</taxon>
        <taxon>Klebsiella pneumoniae complex</taxon>
    </lineage>
</organism>
<name>A0A483LZU4_KLEPN</name>
<dbReference type="EMBL" id="SDCT01000074">
    <property type="protein sequence ID" value="TCX80681.1"/>
    <property type="molecule type" value="Genomic_DNA"/>
</dbReference>
<accession>A0A483LZU4</accession>
<comment type="caution">
    <text evidence="1">The sequence shown here is derived from an EMBL/GenBank/DDBJ whole genome shotgun (WGS) entry which is preliminary data.</text>
</comment>
<proteinExistence type="predicted"/>